<organism evidence="2 3">
    <name type="scientific">Acetobacter estunensis</name>
    <dbReference type="NCBI Taxonomy" id="104097"/>
    <lineage>
        <taxon>Bacteria</taxon>
        <taxon>Pseudomonadati</taxon>
        <taxon>Pseudomonadota</taxon>
        <taxon>Alphaproteobacteria</taxon>
        <taxon>Acetobacterales</taxon>
        <taxon>Acetobacteraceae</taxon>
        <taxon>Acetobacter</taxon>
    </lineage>
</organism>
<accession>A0A967B742</accession>
<keyword evidence="3" id="KW-1185">Reference proteome</keyword>
<feature type="chain" id="PRO_5037270667" evidence="1">
    <location>
        <begin position="26"/>
        <end position="380"/>
    </location>
</feature>
<feature type="signal peptide" evidence="1">
    <location>
        <begin position="1"/>
        <end position="25"/>
    </location>
</feature>
<sequence length="380" mass="41030">MNDGKKIAALGLLLCGTQLASPVHAEQTVSRDLSFTKRSTDFFVKNSFPLLPVTDATRIKRVHGTVFTITRKGEKAGEPISSETLFSLTIARNGHCPVDGEKQNDYSDIYNRYDSFGLGATILKQIHLGTKTFSFDYTFPVPLQVHAAQGSCLFMNFDGSDFANGEYTMGAHITVDYDTESEARSLTRSLLSTGTTAQKGQIAGLDAEFLVSVNNRDAPSLNAYVGIPIHQGGQIPPGSTILHVFGNATASSDPHRPFPLATTGKWNITHNILVYTKDSCQRAFHNHIPGKFMWNDLSGTASHPNMSSAFWTDAVKIGSVDLGGIGDQSTVGSAVAVPGRLPMVVHEGDCLVDAIIPSGDMTDPRPFNTESQVYVEYVAP</sequence>
<name>A0A967B742_9PROT</name>
<evidence type="ECO:0000313" key="3">
    <source>
        <dbReference type="Proteomes" id="UP000597459"/>
    </source>
</evidence>
<comment type="caution">
    <text evidence="2">The sequence shown here is derived from an EMBL/GenBank/DDBJ whole genome shotgun (WGS) entry which is preliminary data.</text>
</comment>
<proteinExistence type="predicted"/>
<evidence type="ECO:0000313" key="2">
    <source>
        <dbReference type="EMBL" id="NHO54103.1"/>
    </source>
</evidence>
<gene>
    <name evidence="2" type="ORF">GOB87_09080</name>
</gene>
<dbReference type="Proteomes" id="UP000597459">
    <property type="component" value="Unassembled WGS sequence"/>
</dbReference>
<dbReference type="RefSeq" id="WP_166315551.1">
    <property type="nucleotide sequence ID" value="NZ_WOTH01000016.1"/>
</dbReference>
<dbReference type="AlphaFoldDB" id="A0A967B742"/>
<evidence type="ECO:0000256" key="1">
    <source>
        <dbReference type="SAM" id="SignalP"/>
    </source>
</evidence>
<keyword evidence="1" id="KW-0732">Signal</keyword>
<dbReference type="EMBL" id="WOTH01000016">
    <property type="protein sequence ID" value="NHO54103.1"/>
    <property type="molecule type" value="Genomic_DNA"/>
</dbReference>
<protein>
    <submittedName>
        <fullName evidence="2">Uncharacterized protein</fullName>
    </submittedName>
</protein>
<reference evidence="2" key="1">
    <citation type="submission" date="2019-11" db="EMBL/GenBank/DDBJ databases">
        <title>Description of new Acetobacter species.</title>
        <authorList>
            <person name="Cleenwerck I."/>
            <person name="Sombolestani A.S."/>
        </authorList>
    </citation>
    <scope>NUCLEOTIDE SEQUENCE</scope>
    <source>
        <strain evidence="2">LMG 1626</strain>
    </source>
</reference>